<dbReference type="Proteomes" id="UP000249239">
    <property type="component" value="Unassembled WGS sequence"/>
</dbReference>
<sequence>MHTQNPTLSEIQNNQINTIYTEVNQRIDESRILLHAWSGYLNRLNIDLELNLSDTFIAVVPHLFVHYYNLDDVYVETAKYLFAEYVHFFILEPHNKGESKMLDSDLFTIAANIFYLTIPIILPDDPRITRQLDPNFDCEKLKQSIL</sequence>
<evidence type="ECO:0000313" key="1">
    <source>
        <dbReference type="EMBL" id="PZX20102.1"/>
    </source>
</evidence>
<keyword evidence="2" id="KW-1185">Reference proteome</keyword>
<dbReference type="EMBL" id="QKZK01000003">
    <property type="protein sequence ID" value="PZX20102.1"/>
    <property type="molecule type" value="Genomic_DNA"/>
</dbReference>
<comment type="caution">
    <text evidence="1">The sequence shown here is derived from an EMBL/GenBank/DDBJ whole genome shotgun (WGS) entry which is preliminary data.</text>
</comment>
<gene>
    <name evidence="1" type="ORF">LX69_00555</name>
</gene>
<protein>
    <submittedName>
        <fullName evidence="1">Uncharacterized protein</fullName>
    </submittedName>
</protein>
<evidence type="ECO:0000313" key="2">
    <source>
        <dbReference type="Proteomes" id="UP000249239"/>
    </source>
</evidence>
<organism evidence="1 2">
    <name type="scientific">Breznakibacter xylanolyticus</name>
    <dbReference type="NCBI Taxonomy" id="990"/>
    <lineage>
        <taxon>Bacteria</taxon>
        <taxon>Pseudomonadati</taxon>
        <taxon>Bacteroidota</taxon>
        <taxon>Bacteroidia</taxon>
        <taxon>Marinilabiliales</taxon>
        <taxon>Marinilabiliaceae</taxon>
        <taxon>Breznakibacter</taxon>
    </lineage>
</organism>
<dbReference type="AlphaFoldDB" id="A0A2W7P9S5"/>
<reference evidence="1 2" key="1">
    <citation type="submission" date="2018-06" db="EMBL/GenBank/DDBJ databases">
        <title>Genomic Encyclopedia of Archaeal and Bacterial Type Strains, Phase II (KMG-II): from individual species to whole genera.</title>
        <authorList>
            <person name="Goeker M."/>
        </authorList>
    </citation>
    <scope>NUCLEOTIDE SEQUENCE [LARGE SCALE GENOMIC DNA]</scope>
    <source>
        <strain evidence="1 2">DSM 6779</strain>
    </source>
</reference>
<proteinExistence type="predicted"/>
<name>A0A2W7P9S5_9BACT</name>
<accession>A0A2W7P9S5</accession>
<dbReference type="RefSeq" id="WP_111444277.1">
    <property type="nucleotide sequence ID" value="NZ_QKZK01000003.1"/>
</dbReference>